<dbReference type="Proteomes" id="UP000028999">
    <property type="component" value="Unassembled WGS sequence"/>
</dbReference>
<dbReference type="AlphaFoldDB" id="A0A078J091"/>
<proteinExistence type="predicted"/>
<name>A0A078J091_BRANA</name>
<evidence type="ECO:0000313" key="2">
    <source>
        <dbReference type="Proteomes" id="UP000028999"/>
    </source>
</evidence>
<accession>A0A078J091</accession>
<organism evidence="1 2">
    <name type="scientific">Brassica napus</name>
    <name type="common">Rape</name>
    <dbReference type="NCBI Taxonomy" id="3708"/>
    <lineage>
        <taxon>Eukaryota</taxon>
        <taxon>Viridiplantae</taxon>
        <taxon>Streptophyta</taxon>
        <taxon>Embryophyta</taxon>
        <taxon>Tracheophyta</taxon>
        <taxon>Spermatophyta</taxon>
        <taxon>Magnoliopsida</taxon>
        <taxon>eudicotyledons</taxon>
        <taxon>Gunneridae</taxon>
        <taxon>Pentapetalae</taxon>
        <taxon>rosids</taxon>
        <taxon>malvids</taxon>
        <taxon>Brassicales</taxon>
        <taxon>Brassicaceae</taxon>
        <taxon>Brassiceae</taxon>
        <taxon>Brassica</taxon>
    </lineage>
</organism>
<protein>
    <submittedName>
        <fullName evidence="1">BnaC04g54840D protein</fullName>
    </submittedName>
</protein>
<dbReference type="PaxDb" id="3708-A0A078J091"/>
<dbReference type="Gramene" id="CDY56414">
    <property type="protein sequence ID" value="CDY56414"/>
    <property type="gene ID" value="GSBRNA2T00019565001"/>
</dbReference>
<evidence type="ECO:0000313" key="1">
    <source>
        <dbReference type="EMBL" id="CDY56414.1"/>
    </source>
</evidence>
<sequence>MKMRRILQRLPQVQIHCIKGLLGSFQSTTSM</sequence>
<keyword evidence="2" id="KW-1185">Reference proteome</keyword>
<gene>
    <name evidence="1" type="primary">BnaC04g54840D</name>
    <name evidence="1" type="ORF">GSBRNA2T00019565001</name>
</gene>
<reference evidence="1 2" key="1">
    <citation type="journal article" date="2014" name="Science">
        <title>Plant genetics. Early allopolyploid evolution in the post-Neolithic Brassica napus oilseed genome.</title>
        <authorList>
            <person name="Chalhoub B."/>
            <person name="Denoeud F."/>
            <person name="Liu S."/>
            <person name="Parkin I.A."/>
            <person name="Tang H."/>
            <person name="Wang X."/>
            <person name="Chiquet J."/>
            <person name="Belcram H."/>
            <person name="Tong C."/>
            <person name="Samans B."/>
            <person name="Correa M."/>
            <person name="Da Silva C."/>
            <person name="Just J."/>
            <person name="Falentin C."/>
            <person name="Koh C.S."/>
            <person name="Le Clainche I."/>
            <person name="Bernard M."/>
            <person name="Bento P."/>
            <person name="Noel B."/>
            <person name="Labadie K."/>
            <person name="Alberti A."/>
            <person name="Charles M."/>
            <person name="Arnaud D."/>
            <person name="Guo H."/>
            <person name="Daviaud C."/>
            <person name="Alamery S."/>
            <person name="Jabbari K."/>
            <person name="Zhao M."/>
            <person name="Edger P.P."/>
            <person name="Chelaifa H."/>
            <person name="Tack D."/>
            <person name="Lassalle G."/>
            <person name="Mestiri I."/>
            <person name="Schnel N."/>
            <person name="Le Paslier M.C."/>
            <person name="Fan G."/>
            <person name="Renault V."/>
            <person name="Bayer P.E."/>
            <person name="Golicz A.A."/>
            <person name="Manoli S."/>
            <person name="Lee T.H."/>
            <person name="Thi V.H."/>
            <person name="Chalabi S."/>
            <person name="Hu Q."/>
            <person name="Fan C."/>
            <person name="Tollenaere R."/>
            <person name="Lu Y."/>
            <person name="Battail C."/>
            <person name="Shen J."/>
            <person name="Sidebottom C.H."/>
            <person name="Wang X."/>
            <person name="Canaguier A."/>
            <person name="Chauveau A."/>
            <person name="Berard A."/>
            <person name="Deniot G."/>
            <person name="Guan M."/>
            <person name="Liu Z."/>
            <person name="Sun F."/>
            <person name="Lim Y.P."/>
            <person name="Lyons E."/>
            <person name="Town C.D."/>
            <person name="Bancroft I."/>
            <person name="Wang X."/>
            <person name="Meng J."/>
            <person name="Ma J."/>
            <person name="Pires J.C."/>
            <person name="King G.J."/>
            <person name="Brunel D."/>
            <person name="Delourme R."/>
            <person name="Renard M."/>
            <person name="Aury J.M."/>
            <person name="Adams K.L."/>
            <person name="Batley J."/>
            <person name="Snowdon R.J."/>
            <person name="Tost J."/>
            <person name="Edwards D."/>
            <person name="Zhou Y."/>
            <person name="Hua W."/>
            <person name="Sharpe A.G."/>
            <person name="Paterson A.H."/>
            <person name="Guan C."/>
            <person name="Wincker P."/>
        </authorList>
    </citation>
    <scope>NUCLEOTIDE SEQUENCE [LARGE SCALE GENOMIC DNA]</scope>
    <source>
        <strain evidence="2">cv. Darmor-bzh</strain>
    </source>
</reference>
<dbReference type="EMBL" id="LK033487">
    <property type="protein sequence ID" value="CDY56414.1"/>
    <property type="molecule type" value="Genomic_DNA"/>
</dbReference>